<dbReference type="PANTHER" id="PTHR45919">
    <property type="entry name" value="GDP-MAN:MAN(3)GLCNAC(2)-PP-DOL ALPHA-1,2-MANNOSYLTRANSFERASE"/>
    <property type="match status" value="1"/>
</dbReference>
<dbReference type="PANTHER" id="PTHR45919:SF1">
    <property type="entry name" value="GDP-MAN:MAN(3)GLCNAC(2)-PP-DOL ALPHA-1,2-MANNOSYLTRANSFERASE"/>
    <property type="match status" value="1"/>
</dbReference>
<evidence type="ECO:0000256" key="13">
    <source>
        <dbReference type="ARBA" id="ARBA00045128"/>
    </source>
</evidence>
<comment type="similarity">
    <text evidence="3 14">Belongs to the glycosyltransferase group 1 family. Glycosyltransferase 4 subfamily.</text>
</comment>
<evidence type="ECO:0000256" key="12">
    <source>
        <dbReference type="ARBA" id="ARBA00045065"/>
    </source>
</evidence>
<dbReference type="UniPathway" id="UPA00378"/>
<evidence type="ECO:0000256" key="8">
    <source>
        <dbReference type="ARBA" id="ARBA00022692"/>
    </source>
</evidence>
<evidence type="ECO:0000256" key="6">
    <source>
        <dbReference type="ARBA" id="ARBA00022676"/>
    </source>
</evidence>
<evidence type="ECO:0000259" key="16">
    <source>
        <dbReference type="Pfam" id="PF15924"/>
    </source>
</evidence>
<evidence type="ECO:0000313" key="17">
    <source>
        <dbReference type="Proteomes" id="UP000046395"/>
    </source>
</evidence>
<feature type="transmembrane region" description="Helical" evidence="14">
    <location>
        <begin position="6"/>
        <end position="28"/>
    </location>
</feature>
<evidence type="ECO:0000256" key="10">
    <source>
        <dbReference type="ARBA" id="ARBA00022989"/>
    </source>
</evidence>
<evidence type="ECO:0000256" key="2">
    <source>
        <dbReference type="ARBA" id="ARBA00004922"/>
    </source>
</evidence>
<accession>A0A5S6QIW8</accession>
<comment type="function">
    <text evidence="13">GDP-Man:Man(3)GlcNAc(2)-PP-Dol alpha-1,2-mannosyltransferase that operates in the biosynthetic pathway of dolichol-linked oligosaccharides, the glycan precursors employed in protein asparagine (N)-glycosylation. The assembly of dolichol-linked oligosaccharides begins on the cytosolic side of the endoplasmic reticulum membrane and finishes in its lumen. The sequential addition of sugars to dolichol pyrophosphate produces dolichol-linked oligosaccharides containing fourteen sugars, including two GlcNAcs, nine mannoses and three glucoses. Once assembled, the oligosaccharide is transferred from the lipid to nascent proteins by oligosaccharyltransferases. Catalyzes, on the cytoplasmic face of the endoplasmic reticulum, the addition of the fourth and fifth mannose residues to the dolichol-linked oligosaccharide chain, to produce Man(5)GlcNAc(2)-PP-dolichol core oligosaccharide. Man(5)GlcNAc(2)-PP-dolichol is a substrate for ALG3, the following enzyme in the biosynthetic pathway.</text>
</comment>
<dbReference type="InterPro" id="IPR001296">
    <property type="entry name" value="Glyco_trans_1"/>
</dbReference>
<dbReference type="CDD" id="cd03806">
    <property type="entry name" value="GT4_ALG11-like"/>
    <property type="match status" value="1"/>
</dbReference>
<evidence type="ECO:0000256" key="3">
    <source>
        <dbReference type="ARBA" id="ARBA00009481"/>
    </source>
</evidence>
<keyword evidence="6 14" id="KW-0328">Glycosyltransferase</keyword>
<dbReference type="AlphaFoldDB" id="A0A5S6QIW8"/>
<dbReference type="EC" id="2.4.1.131" evidence="4 14"/>
<evidence type="ECO:0000256" key="9">
    <source>
        <dbReference type="ARBA" id="ARBA00022824"/>
    </source>
</evidence>
<dbReference type="STRING" id="70415.A0A5S6QIW8"/>
<proteinExistence type="inferred from homology"/>
<evidence type="ECO:0000256" key="7">
    <source>
        <dbReference type="ARBA" id="ARBA00022679"/>
    </source>
</evidence>
<dbReference type="Proteomes" id="UP000046395">
    <property type="component" value="Unassembled WGS sequence"/>
</dbReference>
<dbReference type="GO" id="GO:0006487">
    <property type="term" value="P:protein N-linked glycosylation"/>
    <property type="evidence" value="ECO:0007669"/>
    <property type="project" value="TreeGrafter"/>
</dbReference>
<dbReference type="Gene3D" id="3.40.50.2000">
    <property type="entry name" value="Glycogen Phosphorylase B"/>
    <property type="match status" value="1"/>
</dbReference>
<evidence type="ECO:0000313" key="18">
    <source>
        <dbReference type="WBParaSite" id="TMUE_2000006822.1"/>
    </source>
</evidence>
<organism evidence="17 18">
    <name type="scientific">Trichuris muris</name>
    <name type="common">Mouse whipworm</name>
    <dbReference type="NCBI Taxonomy" id="70415"/>
    <lineage>
        <taxon>Eukaryota</taxon>
        <taxon>Metazoa</taxon>
        <taxon>Ecdysozoa</taxon>
        <taxon>Nematoda</taxon>
        <taxon>Enoplea</taxon>
        <taxon>Dorylaimia</taxon>
        <taxon>Trichinellida</taxon>
        <taxon>Trichuridae</taxon>
        <taxon>Trichuris</taxon>
    </lineage>
</organism>
<evidence type="ECO:0000259" key="15">
    <source>
        <dbReference type="Pfam" id="PF00534"/>
    </source>
</evidence>
<dbReference type="WBParaSite" id="TMUE_2000006822.1">
    <property type="protein sequence ID" value="TMUE_2000006822.1"/>
    <property type="gene ID" value="WBGene00286277"/>
</dbReference>
<dbReference type="Pfam" id="PF00534">
    <property type="entry name" value="Glycos_transf_1"/>
    <property type="match status" value="1"/>
</dbReference>
<keyword evidence="9 14" id="KW-0256">Endoplasmic reticulum</keyword>
<comment type="catalytic activity">
    <reaction evidence="12 14">
        <text>an alpha-D-Man-(1-&gt;3)-[alpha-D-Man-(1-&gt;6)]-beta-D-Man-(1-&gt;4)-beta-D-GlcNAc-(1-&gt;4)-alpha-D-GlcNAc-diphospho-di-trans,poly-cis-dolichol + 2 GDP-alpha-D-mannose = an alpha-D-Man-(1-&gt;2)-alpha-D-Man-(1-&gt;2)-alpha-D-Man-(1-&gt;3)-[alpha-D-Man-(1-&gt;6)]-beta-D-Man-(1-&gt;4)-beta-D-GlcNAc-(1-&gt;4)-alpha-D-GlcNAc-diphospho-di-trans,poly-cis-dolichol + 2 GDP + 2 H(+)</text>
        <dbReference type="Rhea" id="RHEA:29523"/>
        <dbReference type="Rhea" id="RHEA-COMP:19515"/>
        <dbReference type="Rhea" id="RHEA-COMP:19516"/>
        <dbReference type="ChEBI" id="CHEBI:15378"/>
        <dbReference type="ChEBI" id="CHEBI:57527"/>
        <dbReference type="ChEBI" id="CHEBI:58189"/>
        <dbReference type="ChEBI" id="CHEBI:132511"/>
        <dbReference type="ChEBI" id="CHEBI:132515"/>
        <dbReference type="EC" id="2.4.1.131"/>
    </reaction>
    <physiologicalReaction direction="left-to-right" evidence="12 14">
        <dbReference type="Rhea" id="RHEA:29524"/>
    </physiologicalReaction>
</comment>
<keyword evidence="7 14" id="KW-0808">Transferase</keyword>
<keyword evidence="11 14" id="KW-0472">Membrane</keyword>
<dbReference type="InterPro" id="IPR038013">
    <property type="entry name" value="ALG11"/>
</dbReference>
<feature type="domain" description="ALG11 mannosyltransferase N-terminal" evidence="16">
    <location>
        <begin position="38"/>
        <end position="243"/>
    </location>
</feature>
<evidence type="ECO:0000256" key="11">
    <source>
        <dbReference type="ARBA" id="ARBA00023136"/>
    </source>
</evidence>
<sequence>MLLPFISFGTVGVSLLIAAIVNFLFIRFRRKTPVGKSRVAFFHPNCNAGGGGERVLWCAISALQRRNLAECYVYSGEKESTPEEITKNAEKRFNISLTEKVHFVKLKLSPLLNPSIYPRLTLLCQSIASFIVGLEALWRFQPDVFIETTGYAPTLCVFRLLLGCRTASYIHYPTISTDMLQMVAEQRPSYNNDVRVTNAKVLTQAKLLYYKALAKCYGWLGRISTDAIMVNSSWTKGHIVELWRKPDSTDLVFPPCDFAELSLLPLEREQDQQLNIVSVGQFRPEKDYPLTLRSFQQLLNRISDPSLRRRVRLIMIGSCRGKDDQLFLEDLRSTASQLAIDSQTDWKVNVPYEDLQESLGNAIAGIHTMWNEHFGIAIVEMMAAGVIVVAHNSGGPKMDIVRPYNGEIVGFLASTEKEYAEALLKILLLSKSDRTRIQRAARKSTERFRTEIFEDKFLHIYQTRCVSQ</sequence>
<dbReference type="SUPFAM" id="SSF53756">
    <property type="entry name" value="UDP-Glycosyltransferase/glycogen phosphorylase"/>
    <property type="match status" value="1"/>
</dbReference>
<evidence type="ECO:0000256" key="1">
    <source>
        <dbReference type="ARBA" id="ARBA00004389"/>
    </source>
</evidence>
<dbReference type="Pfam" id="PF15924">
    <property type="entry name" value="ALG11_N"/>
    <property type="match status" value="1"/>
</dbReference>
<comment type="subcellular location">
    <subcellularLocation>
        <location evidence="1">Endoplasmic reticulum membrane</location>
        <topology evidence="1">Single-pass membrane protein</topology>
    </subcellularLocation>
</comment>
<evidence type="ECO:0000256" key="14">
    <source>
        <dbReference type="RuleBase" id="RU367051"/>
    </source>
</evidence>
<reference evidence="18" key="1">
    <citation type="submission" date="2019-12" db="UniProtKB">
        <authorList>
            <consortium name="WormBaseParasite"/>
        </authorList>
    </citation>
    <scope>IDENTIFICATION</scope>
</reference>
<dbReference type="GO" id="GO:0004377">
    <property type="term" value="F:GDP-Man:Man(3)GlcNAc(2)-PP-Dol alpha-1,2-mannosyltransferase activity"/>
    <property type="evidence" value="ECO:0007669"/>
    <property type="project" value="UniProtKB-UniRule"/>
</dbReference>
<comment type="pathway">
    <text evidence="2 14">Protein modification; protein glycosylation.</text>
</comment>
<name>A0A5S6QIW8_TRIMR</name>
<keyword evidence="17" id="KW-1185">Reference proteome</keyword>
<dbReference type="InterPro" id="IPR031814">
    <property type="entry name" value="ALG11_N"/>
</dbReference>
<keyword evidence="8 14" id="KW-0812">Transmembrane</keyword>
<keyword evidence="10 14" id="KW-1133">Transmembrane helix</keyword>
<feature type="domain" description="Glycosyl transferase family 1" evidence="15">
    <location>
        <begin position="270"/>
        <end position="443"/>
    </location>
</feature>
<dbReference type="GO" id="GO:0005789">
    <property type="term" value="C:endoplasmic reticulum membrane"/>
    <property type="evidence" value="ECO:0007669"/>
    <property type="project" value="UniProtKB-SubCell"/>
</dbReference>
<protein>
    <recommendedName>
        <fullName evidence="5 14">GDP-Man:Man(3)GlcNAc(2)-PP-Dol alpha-1,2-mannosyltransferase</fullName>
        <ecNumber evidence="4 14">2.4.1.131</ecNumber>
    </recommendedName>
</protein>
<evidence type="ECO:0000256" key="5">
    <source>
        <dbReference type="ARBA" id="ARBA00022018"/>
    </source>
</evidence>
<evidence type="ECO:0000256" key="4">
    <source>
        <dbReference type="ARBA" id="ARBA00012645"/>
    </source>
</evidence>